<organism evidence="1 2">
    <name type="scientific">Aureimonas altamirensis</name>
    <dbReference type="NCBI Taxonomy" id="370622"/>
    <lineage>
        <taxon>Bacteria</taxon>
        <taxon>Pseudomonadati</taxon>
        <taxon>Pseudomonadota</taxon>
        <taxon>Alphaproteobacteria</taxon>
        <taxon>Hyphomicrobiales</taxon>
        <taxon>Aurantimonadaceae</taxon>
        <taxon>Aureimonas</taxon>
    </lineage>
</organism>
<sequence>MIDPRVVSICAEYGVEIVDKHRDPEPGQTRAGRTLERILRRYGEDHFRMLMTTVAETANTKRYLDEPGLWAASDLIRACKGIVDTRTAEWLELWDMAPVGDLQRISRDLSGFIPQRYAIGGMMYERIVRAFGPGAAQPDLFDDRRTP</sequence>
<dbReference type="AlphaFoldDB" id="A0A0B1QBU3"/>
<proteinExistence type="predicted"/>
<dbReference type="RefSeq" id="WP_039189885.1">
    <property type="nucleotide sequence ID" value="NZ_JRFJ01000001.1"/>
</dbReference>
<name>A0A0B1QBU3_9HYPH</name>
<gene>
    <name evidence="1" type="ORF">LA66_06925</name>
</gene>
<dbReference type="STRING" id="370622.LA66_06925"/>
<evidence type="ECO:0000313" key="1">
    <source>
        <dbReference type="EMBL" id="KHJ56290.1"/>
    </source>
</evidence>
<dbReference type="EMBL" id="JRFJ01000001">
    <property type="protein sequence ID" value="KHJ56290.1"/>
    <property type="molecule type" value="Genomic_DNA"/>
</dbReference>
<accession>A0A0B1QBU3</accession>
<reference evidence="1 2" key="1">
    <citation type="submission" date="2014-09" db="EMBL/GenBank/DDBJ databases">
        <title>Isolation and characterization of Aurantimonas altamirensis ON-56566 from clinical sample following a dog bite.</title>
        <authorList>
            <person name="Eshaghi A."/>
            <person name="Li A."/>
            <person name="Shahinas D."/>
            <person name="Bahn P."/>
            <person name="Kus J.V."/>
            <person name="Patel S.N."/>
        </authorList>
    </citation>
    <scope>NUCLEOTIDE SEQUENCE [LARGE SCALE GENOMIC DNA]</scope>
    <source>
        <strain evidence="1 2">ON-56566</strain>
    </source>
</reference>
<evidence type="ECO:0000313" key="2">
    <source>
        <dbReference type="Proteomes" id="UP000030826"/>
    </source>
</evidence>
<dbReference type="OrthoDB" id="8115165at2"/>
<comment type="caution">
    <text evidence="1">The sequence shown here is derived from an EMBL/GenBank/DDBJ whole genome shotgun (WGS) entry which is preliminary data.</text>
</comment>
<protein>
    <submittedName>
        <fullName evidence="1">Uncharacterized protein</fullName>
    </submittedName>
</protein>
<dbReference type="Proteomes" id="UP000030826">
    <property type="component" value="Unassembled WGS sequence"/>
</dbReference>